<dbReference type="Proteomes" id="UP000290900">
    <property type="component" value="Unassembled WGS sequence"/>
</dbReference>
<gene>
    <name evidence="1" type="ORF">BRENAR_LOCUS2081</name>
</gene>
<accession>A0A448YKC5</accession>
<name>A0A448YKC5_BRENA</name>
<reference evidence="1 2" key="1">
    <citation type="submission" date="2018-12" db="EMBL/GenBank/DDBJ databases">
        <authorList>
            <person name="Tiukova I."/>
            <person name="Dainat J."/>
        </authorList>
    </citation>
    <scope>NUCLEOTIDE SEQUENCE [LARGE SCALE GENOMIC DNA]</scope>
</reference>
<dbReference type="OrthoDB" id="72441at2759"/>
<dbReference type="InParanoid" id="A0A448YKC5"/>
<organism evidence="1 2">
    <name type="scientific">Brettanomyces naardenensis</name>
    <name type="common">Yeast</name>
    <dbReference type="NCBI Taxonomy" id="13370"/>
    <lineage>
        <taxon>Eukaryota</taxon>
        <taxon>Fungi</taxon>
        <taxon>Dikarya</taxon>
        <taxon>Ascomycota</taxon>
        <taxon>Saccharomycotina</taxon>
        <taxon>Pichiomycetes</taxon>
        <taxon>Pichiales</taxon>
        <taxon>Pichiaceae</taxon>
        <taxon>Brettanomyces</taxon>
    </lineage>
</organism>
<dbReference type="EMBL" id="CAACVR010000012">
    <property type="protein sequence ID" value="VEU21346.1"/>
    <property type="molecule type" value="Genomic_DNA"/>
</dbReference>
<evidence type="ECO:0000313" key="2">
    <source>
        <dbReference type="Proteomes" id="UP000290900"/>
    </source>
</evidence>
<dbReference type="STRING" id="13370.A0A448YKC5"/>
<keyword evidence="2" id="KW-1185">Reference proteome</keyword>
<dbReference type="AlphaFoldDB" id="A0A448YKC5"/>
<protein>
    <submittedName>
        <fullName evidence="1">DEKNAAC102395</fullName>
    </submittedName>
</protein>
<proteinExistence type="predicted"/>
<sequence length="390" mass="44201">MKDQVSHQPSMSILLDVGSSDHARDDDITMPASEFTCLSQETRAELEDSVAQYPDIENKLTRLPQFANADEFFECLWQSLVSSGGRLTPTATGYSTDKVSYEIIIENQRGSTVFGVPMYSNRSLFHPIDPPKFQTLNGHSLGNMGMYPLPGRNSRWSWRSWQVLMINDVDEDGWIYSSFRFGSRRWRGKGGVGSLVRRRIWVRMAEIIDPECVSEESKVVGERAATAYDDVVPRVFVVNPIPGEPPLDSPVYPSERQSDDSASTAVQTLEGPVSSHQKLKAIYNDLSGQVLDRLKADRMFEFLRRTDDETLAYVVKDFAQNSTAQTDRTSRHIESKPWTWTGKLLLSLRFPESQTMFLKRLEEYAGQVDSETRQSMLATIIQNGYQCIPI</sequence>
<evidence type="ECO:0000313" key="1">
    <source>
        <dbReference type="EMBL" id="VEU21346.1"/>
    </source>
</evidence>